<keyword evidence="2" id="KW-1185">Reference proteome</keyword>
<accession>A0A4U0VMW5</accession>
<sequence length="55" mass="6052">MAESHGTQDGDPEKFVNLAIDLVKREGCAESREIPLALPSGPDAYARVKQRLELE</sequence>
<comment type="caution">
    <text evidence="1">The sequence shown here is derived from an EMBL/GenBank/DDBJ whole genome shotgun (WGS) entry which is preliminary data.</text>
</comment>
<proteinExistence type="predicted"/>
<dbReference type="OrthoDB" id="1274115at2759"/>
<dbReference type="EMBL" id="NAJQ01001944">
    <property type="protein sequence ID" value="TKA50730.1"/>
    <property type="molecule type" value="Genomic_DNA"/>
</dbReference>
<name>A0A4U0VMW5_9PEZI</name>
<evidence type="ECO:0000313" key="2">
    <source>
        <dbReference type="Proteomes" id="UP000309340"/>
    </source>
</evidence>
<dbReference type="Proteomes" id="UP000309340">
    <property type="component" value="Unassembled WGS sequence"/>
</dbReference>
<gene>
    <name evidence="1" type="ORF">B0A55_12744</name>
</gene>
<reference evidence="1 2" key="1">
    <citation type="submission" date="2017-03" db="EMBL/GenBank/DDBJ databases">
        <title>Genomes of endolithic fungi from Antarctica.</title>
        <authorList>
            <person name="Coleine C."/>
            <person name="Masonjones S."/>
            <person name="Stajich J.E."/>
        </authorList>
    </citation>
    <scope>NUCLEOTIDE SEQUENCE [LARGE SCALE GENOMIC DNA]</scope>
    <source>
        <strain evidence="1 2">CCFEE 5184</strain>
    </source>
</reference>
<organism evidence="1 2">
    <name type="scientific">Friedmanniomyces simplex</name>
    <dbReference type="NCBI Taxonomy" id="329884"/>
    <lineage>
        <taxon>Eukaryota</taxon>
        <taxon>Fungi</taxon>
        <taxon>Dikarya</taxon>
        <taxon>Ascomycota</taxon>
        <taxon>Pezizomycotina</taxon>
        <taxon>Dothideomycetes</taxon>
        <taxon>Dothideomycetidae</taxon>
        <taxon>Mycosphaerellales</taxon>
        <taxon>Teratosphaeriaceae</taxon>
        <taxon>Friedmanniomyces</taxon>
    </lineage>
</organism>
<evidence type="ECO:0000313" key="1">
    <source>
        <dbReference type="EMBL" id="TKA50730.1"/>
    </source>
</evidence>
<dbReference type="AlphaFoldDB" id="A0A4U0VMW5"/>
<protein>
    <submittedName>
        <fullName evidence="1">Uncharacterized protein</fullName>
    </submittedName>
</protein>